<evidence type="ECO:0000313" key="2">
    <source>
        <dbReference type="Proteomes" id="UP000698800"/>
    </source>
</evidence>
<proteinExistence type="predicted"/>
<sequence length="167" mass="18725">MVNANTFLSKLRRTWTPVHGITSAILQISRDQLILKNHLKLKQFNAHPDALNYRVVTTPKTVSKYKTVRSWVTRRVNNAFTEALRDKGFDKLGRRVDGPENAGHSSAGQLESLTGTVIVQLNANAVTIKFGALKKEMDLAVDAVAKFCSKNKDGRGNWKRRPSLEPR</sequence>
<accession>A0A9P8L1P4</accession>
<dbReference type="OrthoDB" id="5238363at2759"/>
<organism evidence="1 2">
    <name type="scientific">Glutinoglossum americanum</name>
    <dbReference type="NCBI Taxonomy" id="1670608"/>
    <lineage>
        <taxon>Eukaryota</taxon>
        <taxon>Fungi</taxon>
        <taxon>Dikarya</taxon>
        <taxon>Ascomycota</taxon>
        <taxon>Pezizomycotina</taxon>
        <taxon>Geoglossomycetes</taxon>
        <taxon>Geoglossales</taxon>
        <taxon>Geoglossaceae</taxon>
        <taxon>Glutinoglossum</taxon>
    </lineage>
</organism>
<keyword evidence="2" id="KW-1185">Reference proteome</keyword>
<dbReference type="EMBL" id="JAGHQL010000118">
    <property type="protein sequence ID" value="KAH0538216.1"/>
    <property type="molecule type" value="Genomic_DNA"/>
</dbReference>
<reference evidence="1" key="1">
    <citation type="submission" date="2021-03" db="EMBL/GenBank/DDBJ databases">
        <title>Comparative genomics and phylogenomic investigation of the class Geoglossomycetes provide insights into ecological specialization and systematics.</title>
        <authorList>
            <person name="Melie T."/>
            <person name="Pirro S."/>
            <person name="Miller A.N."/>
            <person name="Quandt A."/>
        </authorList>
    </citation>
    <scope>NUCLEOTIDE SEQUENCE</scope>
    <source>
        <strain evidence="1">GBOQ0MN5Z8</strain>
    </source>
</reference>
<gene>
    <name evidence="1" type="ORF">FGG08_005185</name>
</gene>
<evidence type="ECO:0000313" key="1">
    <source>
        <dbReference type="EMBL" id="KAH0538216.1"/>
    </source>
</evidence>
<name>A0A9P8L1P4_9PEZI</name>
<comment type="caution">
    <text evidence="1">The sequence shown here is derived from an EMBL/GenBank/DDBJ whole genome shotgun (WGS) entry which is preliminary data.</text>
</comment>
<dbReference type="Proteomes" id="UP000698800">
    <property type="component" value="Unassembled WGS sequence"/>
</dbReference>
<dbReference type="AlphaFoldDB" id="A0A9P8L1P4"/>
<protein>
    <submittedName>
        <fullName evidence="1">Uncharacterized protein</fullName>
    </submittedName>
</protein>